<dbReference type="InterPro" id="IPR035906">
    <property type="entry name" value="MetI-like_sf"/>
</dbReference>
<keyword evidence="5 7" id="KW-1133">Transmembrane helix</keyword>
<evidence type="ECO:0000256" key="2">
    <source>
        <dbReference type="ARBA" id="ARBA00022448"/>
    </source>
</evidence>
<name>A0A1I5G828_9RHOB</name>
<evidence type="ECO:0000259" key="8">
    <source>
        <dbReference type="PROSITE" id="PS50928"/>
    </source>
</evidence>
<dbReference type="PANTHER" id="PTHR43386:SF25">
    <property type="entry name" value="PEPTIDE ABC TRANSPORTER PERMEASE PROTEIN"/>
    <property type="match status" value="1"/>
</dbReference>
<keyword evidence="4 7" id="KW-0812">Transmembrane</keyword>
<gene>
    <name evidence="9" type="ORF">SAMN04487859_12613</name>
</gene>
<dbReference type="CDD" id="cd06261">
    <property type="entry name" value="TM_PBP2"/>
    <property type="match status" value="1"/>
</dbReference>
<dbReference type="Pfam" id="PF00528">
    <property type="entry name" value="BPD_transp_1"/>
    <property type="match status" value="1"/>
</dbReference>
<dbReference type="InterPro" id="IPR025966">
    <property type="entry name" value="OppC_N"/>
</dbReference>
<feature type="transmembrane region" description="Helical" evidence="7">
    <location>
        <begin position="90"/>
        <end position="114"/>
    </location>
</feature>
<dbReference type="PANTHER" id="PTHR43386">
    <property type="entry name" value="OLIGOPEPTIDE TRANSPORT SYSTEM PERMEASE PROTEIN APPC"/>
    <property type="match status" value="1"/>
</dbReference>
<sequence>MSAPAAPPMRRSRLWDTLRDMAARPSGAIGLMLVVLHLVMALISPWIAPYDYREMNSAVILGGPTAEHLLGTDHLGRDVFSRVLLGGREALVVTGIATPIAMLWGGMLGVLLGLRGGWVDEALMRLVDAFLALPGILPLLVLITVFGSGNEVLTPTLAFFFGIPVIRVARAAAHEVVARDFISAARARGHSPLSIVRREILPNVTDTLLVEGAMRWSWMLLGFSALSFLGFGVAPPMPDWGLMISDARVYMSLAPWGVLGPVIALSSLIIGINLSADALAKTLGLDQGRKAVV</sequence>
<accession>A0A1I5G828</accession>
<dbReference type="GO" id="GO:0055085">
    <property type="term" value="P:transmembrane transport"/>
    <property type="evidence" value="ECO:0007669"/>
    <property type="project" value="InterPro"/>
</dbReference>
<dbReference type="EMBL" id="FOVP01000026">
    <property type="protein sequence ID" value="SFO32144.1"/>
    <property type="molecule type" value="Genomic_DNA"/>
</dbReference>
<dbReference type="AlphaFoldDB" id="A0A1I5G828"/>
<evidence type="ECO:0000256" key="4">
    <source>
        <dbReference type="ARBA" id="ARBA00022692"/>
    </source>
</evidence>
<feature type="transmembrane region" description="Helical" evidence="7">
    <location>
        <begin position="152"/>
        <end position="169"/>
    </location>
</feature>
<keyword evidence="6 7" id="KW-0472">Membrane</keyword>
<keyword evidence="3" id="KW-1003">Cell membrane</keyword>
<dbReference type="InterPro" id="IPR050366">
    <property type="entry name" value="BP-dependent_transpt_permease"/>
</dbReference>
<dbReference type="InterPro" id="IPR000515">
    <property type="entry name" value="MetI-like"/>
</dbReference>
<dbReference type="RefSeq" id="WP_245736467.1">
    <property type="nucleotide sequence ID" value="NZ_FOVP01000026.1"/>
</dbReference>
<dbReference type="Proteomes" id="UP000198599">
    <property type="component" value="Unassembled WGS sequence"/>
</dbReference>
<dbReference type="GO" id="GO:0005886">
    <property type="term" value="C:plasma membrane"/>
    <property type="evidence" value="ECO:0007669"/>
    <property type="project" value="UniProtKB-SubCell"/>
</dbReference>
<dbReference type="SUPFAM" id="SSF161098">
    <property type="entry name" value="MetI-like"/>
    <property type="match status" value="1"/>
</dbReference>
<feature type="transmembrane region" description="Helical" evidence="7">
    <location>
        <begin position="216"/>
        <end position="234"/>
    </location>
</feature>
<organism evidence="9 10">
    <name type="scientific">Roseovarius lutimaris</name>
    <dbReference type="NCBI Taxonomy" id="1005928"/>
    <lineage>
        <taxon>Bacteria</taxon>
        <taxon>Pseudomonadati</taxon>
        <taxon>Pseudomonadota</taxon>
        <taxon>Alphaproteobacteria</taxon>
        <taxon>Rhodobacterales</taxon>
        <taxon>Roseobacteraceae</taxon>
        <taxon>Roseovarius</taxon>
    </lineage>
</organism>
<dbReference type="PROSITE" id="PS50928">
    <property type="entry name" value="ABC_TM1"/>
    <property type="match status" value="1"/>
</dbReference>
<comment type="similarity">
    <text evidence="7">Belongs to the binding-protein-dependent transport system permease family.</text>
</comment>
<feature type="domain" description="ABC transmembrane type-1" evidence="8">
    <location>
        <begin position="87"/>
        <end position="280"/>
    </location>
</feature>
<reference evidence="10" key="1">
    <citation type="submission" date="2016-10" db="EMBL/GenBank/DDBJ databases">
        <authorList>
            <person name="Varghese N."/>
            <person name="Submissions S."/>
        </authorList>
    </citation>
    <scope>NUCLEOTIDE SEQUENCE [LARGE SCALE GENOMIC DNA]</scope>
    <source>
        <strain evidence="10">DSM 28463</strain>
    </source>
</reference>
<dbReference type="Gene3D" id="1.10.3720.10">
    <property type="entry name" value="MetI-like"/>
    <property type="match status" value="1"/>
</dbReference>
<evidence type="ECO:0000256" key="5">
    <source>
        <dbReference type="ARBA" id="ARBA00022989"/>
    </source>
</evidence>
<evidence type="ECO:0000256" key="6">
    <source>
        <dbReference type="ARBA" id="ARBA00023136"/>
    </source>
</evidence>
<keyword evidence="10" id="KW-1185">Reference proteome</keyword>
<protein>
    <submittedName>
        <fullName evidence="9">Peptide/nickel transport system permease protein</fullName>
    </submittedName>
</protein>
<comment type="subcellular location">
    <subcellularLocation>
        <location evidence="1 7">Cell membrane</location>
        <topology evidence="1 7">Multi-pass membrane protein</topology>
    </subcellularLocation>
</comment>
<evidence type="ECO:0000256" key="3">
    <source>
        <dbReference type="ARBA" id="ARBA00022475"/>
    </source>
</evidence>
<keyword evidence="2 7" id="KW-0813">Transport</keyword>
<feature type="transmembrane region" description="Helical" evidence="7">
    <location>
        <begin position="254"/>
        <end position="280"/>
    </location>
</feature>
<proteinExistence type="inferred from homology"/>
<evidence type="ECO:0000256" key="7">
    <source>
        <dbReference type="RuleBase" id="RU363032"/>
    </source>
</evidence>
<feature type="transmembrane region" description="Helical" evidence="7">
    <location>
        <begin position="21"/>
        <end position="47"/>
    </location>
</feature>
<evidence type="ECO:0000313" key="9">
    <source>
        <dbReference type="EMBL" id="SFO32144.1"/>
    </source>
</evidence>
<dbReference type="STRING" id="1005928.SAMN04487859_12613"/>
<dbReference type="Pfam" id="PF12911">
    <property type="entry name" value="OppC_N"/>
    <property type="match status" value="1"/>
</dbReference>
<evidence type="ECO:0000256" key="1">
    <source>
        <dbReference type="ARBA" id="ARBA00004651"/>
    </source>
</evidence>
<evidence type="ECO:0000313" key="10">
    <source>
        <dbReference type="Proteomes" id="UP000198599"/>
    </source>
</evidence>
<feature type="transmembrane region" description="Helical" evidence="7">
    <location>
        <begin position="126"/>
        <end position="146"/>
    </location>
</feature>